<name>A0A8H6YM02_9AGAR</name>
<protein>
    <submittedName>
        <fullName evidence="1">Uncharacterized protein</fullName>
    </submittedName>
</protein>
<accession>A0A8H6YM02</accession>
<reference evidence="1" key="1">
    <citation type="submission" date="2020-05" db="EMBL/GenBank/DDBJ databases">
        <title>Mycena genomes resolve the evolution of fungal bioluminescence.</title>
        <authorList>
            <person name="Tsai I.J."/>
        </authorList>
    </citation>
    <scope>NUCLEOTIDE SEQUENCE</scope>
    <source>
        <strain evidence="1">CCC161011</strain>
    </source>
</reference>
<gene>
    <name evidence="1" type="ORF">MVEN_00586400</name>
</gene>
<sequence>MPLQAGWLFSDTMTGIYDVPPAKTLRRSDKGCKCCVPSGGGTPDDDAFSVNEAVLGGRKFQDCLAAVVYVIYTLVSFQTFPASNWLSLVTKQEGYRKPTSTSVQANEEETHRFRASSDSVGSAEEPRLIELRADFLGDLATRDPGLRALYGSISTDYEFLLAVIPSRKAVQLFAKYIHLVLCAFQDTPRYSPVAFRTTA</sequence>
<dbReference type="EMBL" id="JACAZI010000004">
    <property type="protein sequence ID" value="KAF7362393.1"/>
    <property type="molecule type" value="Genomic_DNA"/>
</dbReference>
<dbReference type="AlphaFoldDB" id="A0A8H6YM02"/>
<comment type="caution">
    <text evidence="1">The sequence shown here is derived from an EMBL/GenBank/DDBJ whole genome shotgun (WGS) entry which is preliminary data.</text>
</comment>
<proteinExistence type="predicted"/>
<evidence type="ECO:0000313" key="1">
    <source>
        <dbReference type="EMBL" id="KAF7362393.1"/>
    </source>
</evidence>
<dbReference type="OrthoDB" id="3062066at2759"/>
<dbReference type="Proteomes" id="UP000620124">
    <property type="component" value="Unassembled WGS sequence"/>
</dbReference>
<organism evidence="1 2">
    <name type="scientific">Mycena venus</name>
    <dbReference type="NCBI Taxonomy" id="2733690"/>
    <lineage>
        <taxon>Eukaryota</taxon>
        <taxon>Fungi</taxon>
        <taxon>Dikarya</taxon>
        <taxon>Basidiomycota</taxon>
        <taxon>Agaricomycotina</taxon>
        <taxon>Agaricomycetes</taxon>
        <taxon>Agaricomycetidae</taxon>
        <taxon>Agaricales</taxon>
        <taxon>Marasmiineae</taxon>
        <taxon>Mycenaceae</taxon>
        <taxon>Mycena</taxon>
    </lineage>
</organism>
<keyword evidence="2" id="KW-1185">Reference proteome</keyword>
<evidence type="ECO:0000313" key="2">
    <source>
        <dbReference type="Proteomes" id="UP000620124"/>
    </source>
</evidence>